<dbReference type="EMBL" id="AP014633">
    <property type="protein sequence ID" value="BAP57867.1"/>
    <property type="molecule type" value="Genomic_DNA"/>
</dbReference>
<evidence type="ECO:0000259" key="2">
    <source>
        <dbReference type="Pfam" id="PF02470"/>
    </source>
</evidence>
<organism evidence="3 4">
    <name type="scientific">Thioploca ingrica</name>
    <dbReference type="NCBI Taxonomy" id="40754"/>
    <lineage>
        <taxon>Bacteria</taxon>
        <taxon>Pseudomonadati</taxon>
        <taxon>Pseudomonadota</taxon>
        <taxon>Gammaproteobacteria</taxon>
        <taxon>Thiotrichales</taxon>
        <taxon>Thiotrichaceae</taxon>
        <taxon>Thioploca</taxon>
    </lineage>
</organism>
<evidence type="ECO:0000256" key="1">
    <source>
        <dbReference type="SAM" id="Phobius"/>
    </source>
</evidence>
<feature type="transmembrane region" description="Helical" evidence="1">
    <location>
        <begin position="7"/>
        <end position="27"/>
    </location>
</feature>
<reference evidence="3 4" key="1">
    <citation type="journal article" date="2014" name="ISME J.">
        <title>Ecophysiology of Thioploca ingrica as revealed by the complete genome sequence supplemented with proteomic evidence.</title>
        <authorList>
            <person name="Kojima H."/>
            <person name="Ogura Y."/>
            <person name="Yamamoto N."/>
            <person name="Togashi T."/>
            <person name="Mori H."/>
            <person name="Watanabe T."/>
            <person name="Nemoto F."/>
            <person name="Kurokawa K."/>
            <person name="Hayashi T."/>
            <person name="Fukui M."/>
        </authorList>
    </citation>
    <scope>NUCLEOTIDE SEQUENCE [LARGE SCALE GENOMIC DNA]</scope>
</reference>
<evidence type="ECO:0000313" key="3">
    <source>
        <dbReference type="EMBL" id="BAP57867.1"/>
    </source>
</evidence>
<dbReference type="GO" id="GO:0005548">
    <property type="term" value="F:phospholipid transporter activity"/>
    <property type="evidence" value="ECO:0007669"/>
    <property type="project" value="TreeGrafter"/>
</dbReference>
<dbReference type="PANTHER" id="PTHR33371:SF4">
    <property type="entry name" value="INTERMEMBRANE PHOSPHOLIPID TRANSPORT SYSTEM BINDING PROTEIN MLAD"/>
    <property type="match status" value="1"/>
</dbReference>
<dbReference type="HOGENOM" id="CLU_107027_0_0_6"/>
<keyword evidence="1" id="KW-0812">Transmembrane</keyword>
<dbReference type="InterPro" id="IPR003399">
    <property type="entry name" value="Mce/MlaD"/>
</dbReference>
<sequence>MLRSKEIEIWVGIFVTLGLTALVVLAMKVSHLGNVFADTGYAVIARFENIGGLKVRAPVKMGGVRIGRVSAIRFDDEKYQALVTMRIDPQYSRIPVDTSASIFTAGLLGEQYISLVPGAAEEYLSDNKELDPGLTQSAVILEQLIGQFLYNTAANSKVNPKASNP</sequence>
<dbReference type="OrthoDB" id="9788420at2"/>
<dbReference type="Pfam" id="PF02470">
    <property type="entry name" value="MlaD"/>
    <property type="match status" value="1"/>
</dbReference>
<dbReference type="InterPro" id="IPR052336">
    <property type="entry name" value="MlaD_Phospholipid_Transporter"/>
</dbReference>
<dbReference type="NCBIfam" id="TIGR04430">
    <property type="entry name" value="OM_asym_MlaD"/>
    <property type="match status" value="1"/>
</dbReference>
<dbReference type="AlphaFoldDB" id="A0A090ANW3"/>
<feature type="domain" description="Mce/MlaD" evidence="2">
    <location>
        <begin position="40"/>
        <end position="118"/>
    </location>
</feature>
<gene>
    <name evidence="3" type="ORF">THII_3570</name>
</gene>
<dbReference type="PANTHER" id="PTHR33371">
    <property type="entry name" value="INTERMEMBRANE PHOSPHOLIPID TRANSPORT SYSTEM BINDING PROTEIN MLAD-RELATED"/>
    <property type="match status" value="1"/>
</dbReference>
<dbReference type="InterPro" id="IPR030970">
    <property type="entry name" value="ABC_MlaD"/>
</dbReference>
<keyword evidence="1" id="KW-1133">Transmembrane helix</keyword>
<evidence type="ECO:0000313" key="4">
    <source>
        <dbReference type="Proteomes" id="UP000031623"/>
    </source>
</evidence>
<dbReference type="Proteomes" id="UP000031623">
    <property type="component" value="Chromosome"/>
</dbReference>
<dbReference type="GO" id="GO:0005543">
    <property type="term" value="F:phospholipid binding"/>
    <property type="evidence" value="ECO:0007669"/>
    <property type="project" value="TreeGrafter"/>
</dbReference>
<keyword evidence="1" id="KW-0472">Membrane</keyword>
<accession>A0A090ANW3</accession>
<protein>
    <submittedName>
        <fullName evidence="3">Mce related protein</fullName>
    </submittedName>
</protein>
<dbReference type="STRING" id="40754.THII_3570"/>
<dbReference type="KEGG" id="tig:THII_3570"/>
<keyword evidence="4" id="KW-1185">Reference proteome</keyword>
<proteinExistence type="predicted"/>
<name>A0A090ANW3_9GAMM</name>